<dbReference type="RefSeq" id="WP_111434389.1">
    <property type="nucleotide sequence ID" value="NZ_JACIGG010000003.1"/>
</dbReference>
<proteinExistence type="predicted"/>
<dbReference type="AlphaFoldDB" id="A0A327JPG1"/>
<evidence type="ECO:0008006" key="4">
    <source>
        <dbReference type="Google" id="ProtNLM"/>
    </source>
</evidence>
<gene>
    <name evidence="2" type="ORF">CH339_10885</name>
</gene>
<evidence type="ECO:0000256" key="1">
    <source>
        <dbReference type="SAM" id="Phobius"/>
    </source>
</evidence>
<reference evidence="2 3" key="1">
    <citation type="submission" date="2017-07" db="EMBL/GenBank/DDBJ databases">
        <title>Draft Genome Sequences of Select Purple Nonsulfur Bacteria.</title>
        <authorList>
            <person name="Lasarre B."/>
            <person name="Mckinlay J.B."/>
        </authorList>
    </citation>
    <scope>NUCLEOTIDE SEQUENCE [LARGE SCALE GENOMIC DNA]</scope>
    <source>
        <strain evidence="2 3">DSM 11290</strain>
    </source>
</reference>
<evidence type="ECO:0000313" key="2">
    <source>
        <dbReference type="EMBL" id="RAI27243.1"/>
    </source>
</evidence>
<dbReference type="EMBL" id="NPEV01000020">
    <property type="protein sequence ID" value="RAI27243.1"/>
    <property type="molecule type" value="Genomic_DNA"/>
</dbReference>
<comment type="caution">
    <text evidence="2">The sequence shown here is derived from an EMBL/GenBank/DDBJ whole genome shotgun (WGS) entry which is preliminary data.</text>
</comment>
<keyword evidence="3" id="KW-1185">Reference proteome</keyword>
<sequence length="153" mass="17202">MSSTSVIRPAWTPAMIALMVVGFVVFWPLGLAVLAYILWGERWQAAREARRMGRAPGGFCGRRRERSRASDFEIARREAADTDVDPAMDDPYYRDDVPSGFNAASASDAAFEEYLRGLRAEAANEAGEREEFYDYMDELRRDGRSTPGDGHVR</sequence>
<name>A0A327JPG1_9HYPH</name>
<keyword evidence="1" id="KW-0472">Membrane</keyword>
<keyword evidence="1" id="KW-0812">Transmembrane</keyword>
<feature type="transmembrane region" description="Helical" evidence="1">
    <location>
        <begin position="15"/>
        <end position="39"/>
    </location>
</feature>
<evidence type="ECO:0000313" key="3">
    <source>
        <dbReference type="Proteomes" id="UP000249299"/>
    </source>
</evidence>
<protein>
    <recommendedName>
        <fullName evidence="4">DUF2852 domain-containing protein</fullName>
    </recommendedName>
</protein>
<organism evidence="2 3">
    <name type="scientific">Rhodobium orientis</name>
    <dbReference type="NCBI Taxonomy" id="34017"/>
    <lineage>
        <taxon>Bacteria</taxon>
        <taxon>Pseudomonadati</taxon>
        <taxon>Pseudomonadota</taxon>
        <taxon>Alphaproteobacteria</taxon>
        <taxon>Hyphomicrobiales</taxon>
        <taxon>Rhodobiaceae</taxon>
        <taxon>Rhodobium</taxon>
    </lineage>
</organism>
<dbReference type="Pfam" id="PF11014">
    <property type="entry name" value="DUF2852"/>
    <property type="match status" value="1"/>
</dbReference>
<dbReference type="InterPro" id="IPR021273">
    <property type="entry name" value="DUF2852"/>
</dbReference>
<accession>A0A327JPG1</accession>
<keyword evidence="1" id="KW-1133">Transmembrane helix</keyword>
<dbReference type="Proteomes" id="UP000249299">
    <property type="component" value="Unassembled WGS sequence"/>
</dbReference>